<evidence type="ECO:0000256" key="1">
    <source>
        <dbReference type="ARBA" id="ARBA00005564"/>
    </source>
</evidence>
<dbReference type="SUPFAM" id="SSF50974">
    <property type="entry name" value="Nitrous oxide reductase, N-terminal domain"/>
    <property type="match status" value="1"/>
</dbReference>
<keyword evidence="4" id="KW-1185">Reference proteome</keyword>
<dbReference type="PANTHER" id="PTHR30344">
    <property type="entry name" value="6-PHOSPHOGLUCONOLACTONASE-RELATED"/>
    <property type="match status" value="1"/>
</dbReference>
<dbReference type="InterPro" id="IPR015943">
    <property type="entry name" value="WD40/YVTN_repeat-like_dom_sf"/>
</dbReference>
<organism evidence="3 4">
    <name type="scientific">Talaromyces pinophilus</name>
    <name type="common">Penicillium pinophilum</name>
    <dbReference type="NCBI Taxonomy" id="128442"/>
    <lineage>
        <taxon>Eukaryota</taxon>
        <taxon>Fungi</taxon>
        <taxon>Dikarya</taxon>
        <taxon>Ascomycota</taxon>
        <taxon>Pezizomycotina</taxon>
        <taxon>Eurotiomycetes</taxon>
        <taxon>Eurotiomycetidae</taxon>
        <taxon>Eurotiales</taxon>
        <taxon>Trichocomaceae</taxon>
        <taxon>Talaromyces</taxon>
        <taxon>Talaromyces sect. Talaromyces</taxon>
    </lineage>
</organism>
<comment type="caution">
    <text evidence="3">The sequence shown here is derived from an EMBL/GenBank/DDBJ whole genome shotgun (WGS) entry which is preliminary data.</text>
</comment>
<accession>A0A6V8GZF8</accession>
<dbReference type="Proteomes" id="UP000053095">
    <property type="component" value="Unassembled WGS sequence"/>
</dbReference>
<protein>
    <recommendedName>
        <fullName evidence="5">6-phosphogluconolactonase</fullName>
    </recommendedName>
</protein>
<name>A0A6V8GZF8_TALPI</name>
<dbReference type="InterPro" id="IPR050282">
    <property type="entry name" value="Cycloisomerase_2"/>
</dbReference>
<evidence type="ECO:0008006" key="5">
    <source>
        <dbReference type="Google" id="ProtNLM"/>
    </source>
</evidence>
<dbReference type="Gene3D" id="2.130.10.10">
    <property type="entry name" value="YVTN repeat-like/Quinoprotein amine dehydrogenase"/>
    <property type="match status" value="1"/>
</dbReference>
<comment type="similarity">
    <text evidence="1">Belongs to the cycloisomerase 2 family.</text>
</comment>
<reference evidence="4" key="1">
    <citation type="journal article" date="2015" name="Genome Announc.">
        <title>Draft genome sequence of Talaromyces cellulolyticus strain Y-94, a source of lignocellulosic biomass-degrading enzymes.</title>
        <authorList>
            <person name="Fujii T."/>
            <person name="Koike H."/>
            <person name="Sawayama S."/>
            <person name="Yano S."/>
            <person name="Inoue H."/>
        </authorList>
    </citation>
    <scope>NUCLEOTIDE SEQUENCE [LARGE SCALE GENOMIC DNA]</scope>
    <source>
        <strain evidence="4">Y-94</strain>
    </source>
</reference>
<dbReference type="GO" id="GO:0017057">
    <property type="term" value="F:6-phosphogluconolactonase activity"/>
    <property type="evidence" value="ECO:0007669"/>
    <property type="project" value="TreeGrafter"/>
</dbReference>
<evidence type="ECO:0000313" key="4">
    <source>
        <dbReference type="Proteomes" id="UP000053095"/>
    </source>
</evidence>
<feature type="signal peptide" evidence="2">
    <location>
        <begin position="1"/>
        <end position="20"/>
    </location>
</feature>
<dbReference type="EMBL" id="DF933811">
    <property type="protein sequence ID" value="GAM34103.1"/>
    <property type="molecule type" value="Genomic_DNA"/>
</dbReference>
<sequence>MHPLKAFILSSSLLTGSVLARGRTLYVSHYDGHIYTLKFDPKNPDPNTSLTLSNTLQACGSMPSWLELDTYTNTLYCVDESGTSQTSGNGSLTALDITAPKKPRVVSETETLAGGVASVIYDAGDDEKFIAIAHYEGSSLSTFPLPLTNDSSALQTFLFTLTGPVTDPSRQDAPHPHEVFLDPTNSFILSPDLGADLIRIFAINPSDGTLTECDAYKTTPGNGPRHGAFSNQGDTLYITNELANTVSTYTVSYNDNNTPCALSLDLQQEIVPSPSGTLPASFVAEIRIPRHSTEVYITVRGDQSFAPNDTIAFLDESSSATGLTPKNLTSSFGAYPRTLVISEDGCLVAVGNQKSSSVAIVERDAETGELGALLGNLEVGSVEAGLSSVIWGSD</sequence>
<evidence type="ECO:0000313" key="3">
    <source>
        <dbReference type="EMBL" id="GAM34103.1"/>
    </source>
</evidence>
<dbReference type="AlphaFoldDB" id="A0A6V8GZF8"/>
<gene>
    <name evidence="3" type="ORF">TCE0_015f01467</name>
</gene>
<dbReference type="PANTHER" id="PTHR30344:SF1">
    <property type="entry name" value="6-PHOSPHOGLUCONOLACTONASE"/>
    <property type="match status" value="1"/>
</dbReference>
<evidence type="ECO:0000256" key="2">
    <source>
        <dbReference type="SAM" id="SignalP"/>
    </source>
</evidence>
<proteinExistence type="inferred from homology"/>
<feature type="chain" id="PRO_5028136651" description="6-phosphogluconolactonase" evidence="2">
    <location>
        <begin position="21"/>
        <end position="394"/>
    </location>
</feature>
<keyword evidence="2" id="KW-0732">Signal</keyword>
<dbReference type="InterPro" id="IPR011045">
    <property type="entry name" value="N2O_reductase_N"/>
</dbReference>
<dbReference type="InterPro" id="IPR019405">
    <property type="entry name" value="Lactonase_7-beta_prop"/>
</dbReference>
<dbReference type="Pfam" id="PF10282">
    <property type="entry name" value="Lactonase"/>
    <property type="match status" value="1"/>
</dbReference>